<dbReference type="Proteomes" id="UP000002037">
    <property type="component" value="Unassembled WGS sequence"/>
</dbReference>
<proteinExistence type="predicted"/>
<protein>
    <submittedName>
        <fullName evidence="1">Uncharacterized protein</fullName>
    </submittedName>
</protein>
<dbReference type="VEuPathDB" id="FungiDB:CTRG_02776"/>
<dbReference type="eggNOG" id="ENOG502RQCE">
    <property type="taxonomic scope" value="Eukaryota"/>
</dbReference>
<sequence length="281" mass="33154">MIDDVMMILVICENFLTSLKKKKKKMYSAISWVANLFWRLLFCLLQPWHEMSIAIRVDKNYYKLTYDYKTDNQQLSSITIPYPELSIHFDIIINNTQLKSSTYGAQFLTQLSKRFANFWNNLEYDTALNISDDSNHTFDLNLKCQVFSNYAASNHLRAINLSLTIITDQQYISLEEILVRFNYLLDSWYLHSEINLPLVFSCIGRKFVKINAFWYRKCRQDILGNDSFEIEKLLPSLVSKIMQELVVVQLLQQKGKLPSIDDVHRNYHNIVKAFSIRLIDY</sequence>
<organism evidence="1 2">
    <name type="scientific">Candida tropicalis (strain ATCC MYA-3404 / T1)</name>
    <name type="common">Yeast</name>
    <dbReference type="NCBI Taxonomy" id="294747"/>
    <lineage>
        <taxon>Eukaryota</taxon>
        <taxon>Fungi</taxon>
        <taxon>Dikarya</taxon>
        <taxon>Ascomycota</taxon>
        <taxon>Saccharomycotina</taxon>
        <taxon>Pichiomycetes</taxon>
        <taxon>Debaryomycetaceae</taxon>
        <taxon>Candida/Lodderomyces clade</taxon>
        <taxon>Candida</taxon>
    </lineage>
</organism>
<name>C5M8Q4_CANTT</name>
<dbReference type="GeneID" id="8298339"/>
<dbReference type="HOGENOM" id="CLU_1180074_0_0_1"/>
<reference evidence="1 2" key="1">
    <citation type="journal article" date="2009" name="Nature">
        <title>Evolution of pathogenicity and sexual reproduction in eight Candida genomes.</title>
        <authorList>
            <person name="Butler G."/>
            <person name="Rasmussen M.D."/>
            <person name="Lin M.F."/>
            <person name="Santos M.A."/>
            <person name="Sakthikumar S."/>
            <person name="Munro C.A."/>
            <person name="Rheinbay E."/>
            <person name="Grabherr M."/>
            <person name="Forche A."/>
            <person name="Reedy J.L."/>
            <person name="Agrafioti I."/>
            <person name="Arnaud M.B."/>
            <person name="Bates S."/>
            <person name="Brown A.J."/>
            <person name="Brunke S."/>
            <person name="Costanzo M.C."/>
            <person name="Fitzpatrick D.A."/>
            <person name="de Groot P.W."/>
            <person name="Harris D."/>
            <person name="Hoyer L.L."/>
            <person name="Hube B."/>
            <person name="Klis F.M."/>
            <person name="Kodira C."/>
            <person name="Lennard N."/>
            <person name="Logue M.E."/>
            <person name="Martin R."/>
            <person name="Neiman A.M."/>
            <person name="Nikolaou E."/>
            <person name="Quail M.A."/>
            <person name="Quinn J."/>
            <person name="Santos M.C."/>
            <person name="Schmitzberger F.F."/>
            <person name="Sherlock G."/>
            <person name="Shah P."/>
            <person name="Silverstein K.A."/>
            <person name="Skrzypek M.S."/>
            <person name="Soll D."/>
            <person name="Staggs R."/>
            <person name="Stansfield I."/>
            <person name="Stumpf M.P."/>
            <person name="Sudbery P.E."/>
            <person name="Srikantha T."/>
            <person name="Zeng Q."/>
            <person name="Berman J."/>
            <person name="Berriman M."/>
            <person name="Heitman J."/>
            <person name="Gow N.A."/>
            <person name="Lorenz M.C."/>
            <person name="Birren B.W."/>
            <person name="Kellis M."/>
            <person name="Cuomo C.A."/>
        </authorList>
    </citation>
    <scope>NUCLEOTIDE SEQUENCE [LARGE SCALE GENOMIC DNA]</scope>
    <source>
        <strain evidence="2">ATCC MYA-3404 / T1</strain>
    </source>
</reference>
<keyword evidence="2" id="KW-1185">Reference proteome</keyword>
<evidence type="ECO:0000313" key="2">
    <source>
        <dbReference type="Proteomes" id="UP000002037"/>
    </source>
</evidence>
<accession>C5M8Q4</accession>
<dbReference type="InterPro" id="IPR048920">
    <property type="entry name" value="REC102"/>
</dbReference>
<gene>
    <name evidence="1" type="ORF">CTRG_02776</name>
</gene>
<dbReference type="AlphaFoldDB" id="C5M8Q4"/>
<dbReference type="RefSeq" id="XP_002548478.1">
    <property type="nucleotide sequence ID" value="XM_002548432.1"/>
</dbReference>
<dbReference type="OrthoDB" id="4079109at2759"/>
<evidence type="ECO:0000313" key="1">
    <source>
        <dbReference type="EMBL" id="EER33957.1"/>
    </source>
</evidence>
<dbReference type="KEGG" id="ctp:CTRG_02776"/>
<dbReference type="EMBL" id="GG692397">
    <property type="protein sequence ID" value="EER33957.1"/>
    <property type="molecule type" value="Genomic_DNA"/>
</dbReference>
<dbReference type="Pfam" id="PF21736">
    <property type="entry name" value="REC102"/>
    <property type="match status" value="1"/>
</dbReference>